<organism evidence="1 2">
    <name type="scientific">Rhizopus delemar (strain RA 99-880 / ATCC MYA-4621 / FGSC 9543 / NRRL 43880)</name>
    <name type="common">Mucormycosis agent</name>
    <name type="synonym">Rhizopus arrhizus var. delemar</name>
    <dbReference type="NCBI Taxonomy" id="246409"/>
    <lineage>
        <taxon>Eukaryota</taxon>
        <taxon>Fungi</taxon>
        <taxon>Fungi incertae sedis</taxon>
        <taxon>Mucoromycota</taxon>
        <taxon>Mucoromycotina</taxon>
        <taxon>Mucoromycetes</taxon>
        <taxon>Mucorales</taxon>
        <taxon>Mucorineae</taxon>
        <taxon>Rhizopodaceae</taxon>
        <taxon>Rhizopus</taxon>
    </lineage>
</organism>
<keyword evidence="2" id="KW-1185">Reference proteome</keyword>
<dbReference type="Proteomes" id="UP000009138">
    <property type="component" value="Unassembled WGS sequence"/>
</dbReference>
<evidence type="ECO:0000313" key="2">
    <source>
        <dbReference type="Proteomes" id="UP000009138"/>
    </source>
</evidence>
<reference evidence="1 2" key="1">
    <citation type="journal article" date="2009" name="PLoS Genet.">
        <title>Genomic analysis of the basal lineage fungus Rhizopus oryzae reveals a whole-genome duplication.</title>
        <authorList>
            <person name="Ma L.-J."/>
            <person name="Ibrahim A.S."/>
            <person name="Skory C."/>
            <person name="Grabherr M.G."/>
            <person name="Burger G."/>
            <person name="Butler M."/>
            <person name="Elias M."/>
            <person name="Idnurm A."/>
            <person name="Lang B.F."/>
            <person name="Sone T."/>
            <person name="Abe A."/>
            <person name="Calvo S.E."/>
            <person name="Corrochano L.M."/>
            <person name="Engels R."/>
            <person name="Fu J."/>
            <person name="Hansberg W."/>
            <person name="Kim J.-M."/>
            <person name="Kodira C.D."/>
            <person name="Koehrsen M.J."/>
            <person name="Liu B."/>
            <person name="Miranda-Saavedra D."/>
            <person name="O'Leary S."/>
            <person name="Ortiz-Castellanos L."/>
            <person name="Poulter R."/>
            <person name="Rodriguez-Romero J."/>
            <person name="Ruiz-Herrera J."/>
            <person name="Shen Y.-Q."/>
            <person name="Zeng Q."/>
            <person name="Galagan J."/>
            <person name="Birren B.W."/>
            <person name="Cuomo C.A."/>
            <person name="Wickes B.L."/>
        </authorList>
    </citation>
    <scope>NUCLEOTIDE SEQUENCE [LARGE SCALE GENOMIC DNA]</scope>
    <source>
        <strain evidence="2">RA 99-880 / ATCC MYA-4621 / FGSC 9543 / NRRL 43880</strain>
    </source>
</reference>
<dbReference type="GeneID" id="93608678"/>
<protein>
    <submittedName>
        <fullName evidence="1">Uncharacterized protein</fullName>
    </submittedName>
</protein>
<dbReference type="EMBL" id="CH476732">
    <property type="protein sequence ID" value="EIE77002.1"/>
    <property type="molecule type" value="Genomic_DNA"/>
</dbReference>
<dbReference type="InParanoid" id="I1BLC2"/>
<gene>
    <name evidence="1" type="ORF">RO3G_01706</name>
</gene>
<evidence type="ECO:0000313" key="1">
    <source>
        <dbReference type="EMBL" id="EIE77002.1"/>
    </source>
</evidence>
<dbReference type="AlphaFoldDB" id="I1BLC2"/>
<accession>I1BLC2</accession>
<sequence length="107" mass="12498">MIFASLSFNERPKFLSMQIKAGFIDKNALFNKIEVFHTLKLFNNGFMQSDYSIRIPYCSFLLAFQALNRTNAYAEVHFPLALFFPLLTIQIKAILVERFILLKLNQE</sequence>
<proteinExistence type="predicted"/>
<dbReference type="VEuPathDB" id="FungiDB:RO3G_01706"/>
<dbReference type="RefSeq" id="XP_067512398.1">
    <property type="nucleotide sequence ID" value="XM_067656297.1"/>
</dbReference>
<name>I1BLC2_RHIO9</name>